<gene>
    <name evidence="3" type="primary">LOC112272998</name>
    <name evidence="2" type="ORF">PHYPA_024675</name>
</gene>
<dbReference type="Gramene" id="Pp3c20_3890V3.2">
    <property type="protein sequence ID" value="Pp3c20_3890V3.2"/>
    <property type="gene ID" value="Pp3c20_3890"/>
</dbReference>
<dbReference type="AlphaFoldDB" id="A0A2K1ITX8"/>
<dbReference type="STRING" id="3218.A0A2K1ITX8"/>
<keyword evidence="4" id="KW-1185">Reference proteome</keyword>
<organism evidence="2">
    <name type="scientific">Physcomitrium patens</name>
    <name type="common">Spreading-leaved earth moss</name>
    <name type="synonym">Physcomitrella patens</name>
    <dbReference type="NCBI Taxonomy" id="3218"/>
    <lineage>
        <taxon>Eukaryota</taxon>
        <taxon>Viridiplantae</taxon>
        <taxon>Streptophyta</taxon>
        <taxon>Embryophyta</taxon>
        <taxon>Bryophyta</taxon>
        <taxon>Bryophytina</taxon>
        <taxon>Bryopsida</taxon>
        <taxon>Funariidae</taxon>
        <taxon>Funariales</taxon>
        <taxon>Funariaceae</taxon>
        <taxon>Physcomitrium</taxon>
    </lineage>
</organism>
<dbReference type="EMBL" id="ABEU02000020">
    <property type="protein sequence ID" value="PNR32733.1"/>
    <property type="molecule type" value="Genomic_DNA"/>
</dbReference>
<evidence type="ECO:0000313" key="3">
    <source>
        <dbReference type="EnsemblPlants" id="Pp3c20_3890V3.1"/>
    </source>
</evidence>
<dbReference type="Gene3D" id="2.40.50.100">
    <property type="match status" value="1"/>
</dbReference>
<reference evidence="2 4" key="2">
    <citation type="journal article" date="2018" name="Plant J.">
        <title>The Physcomitrella patens chromosome-scale assembly reveals moss genome structure and evolution.</title>
        <authorList>
            <person name="Lang D."/>
            <person name="Ullrich K.K."/>
            <person name="Murat F."/>
            <person name="Fuchs J."/>
            <person name="Jenkins J."/>
            <person name="Haas F.B."/>
            <person name="Piednoel M."/>
            <person name="Gundlach H."/>
            <person name="Van Bel M."/>
            <person name="Meyberg R."/>
            <person name="Vives C."/>
            <person name="Morata J."/>
            <person name="Symeonidi A."/>
            <person name="Hiss M."/>
            <person name="Muchero W."/>
            <person name="Kamisugi Y."/>
            <person name="Saleh O."/>
            <person name="Blanc G."/>
            <person name="Decker E.L."/>
            <person name="van Gessel N."/>
            <person name="Grimwood J."/>
            <person name="Hayes R.D."/>
            <person name="Graham S.W."/>
            <person name="Gunter L.E."/>
            <person name="McDaniel S.F."/>
            <person name="Hoernstein S.N.W."/>
            <person name="Larsson A."/>
            <person name="Li F.W."/>
            <person name="Perroud P.F."/>
            <person name="Phillips J."/>
            <person name="Ranjan P."/>
            <person name="Rokshar D.S."/>
            <person name="Rothfels C.J."/>
            <person name="Schneider L."/>
            <person name="Shu S."/>
            <person name="Stevenson D.W."/>
            <person name="Thummler F."/>
            <person name="Tillich M."/>
            <person name="Villarreal Aguilar J.C."/>
            <person name="Widiez T."/>
            <person name="Wong G.K."/>
            <person name="Wymore A."/>
            <person name="Zhang Y."/>
            <person name="Zimmer A.D."/>
            <person name="Quatrano R.S."/>
            <person name="Mayer K.F.X."/>
            <person name="Goodstein D."/>
            <person name="Casacuberta J.M."/>
            <person name="Vandepoele K."/>
            <person name="Reski R."/>
            <person name="Cuming A.C."/>
            <person name="Tuskan G.A."/>
            <person name="Maumus F."/>
            <person name="Salse J."/>
            <person name="Schmutz J."/>
            <person name="Rensing S.A."/>
        </authorList>
    </citation>
    <scope>NUCLEOTIDE SEQUENCE [LARGE SCALE GENOMIC DNA]</scope>
    <source>
        <strain evidence="3 4">cv. Gransden 2004</strain>
    </source>
</reference>
<dbReference type="InterPro" id="IPR011053">
    <property type="entry name" value="Single_hybrid_motif"/>
</dbReference>
<dbReference type="GeneID" id="112272998"/>
<dbReference type="EnsemblPlants" id="Pp3c20_3890V3.1">
    <property type="protein sequence ID" value="Pp3c20_3890V3.1"/>
    <property type="gene ID" value="Pp3c20_3890"/>
</dbReference>
<reference evidence="3" key="3">
    <citation type="submission" date="2020-12" db="UniProtKB">
        <authorList>
            <consortium name="EnsemblPlants"/>
        </authorList>
    </citation>
    <scope>IDENTIFICATION</scope>
</reference>
<dbReference type="PANTHER" id="PTHR13651:SF0">
    <property type="entry name" value="PROTEIN ABITRAM"/>
    <property type="match status" value="1"/>
</dbReference>
<protein>
    <recommendedName>
        <fullName evidence="5">Protein Abitram</fullName>
    </recommendedName>
</protein>
<accession>A0A2K1ITX8</accession>
<dbReference type="Gramene" id="Pp3c20_3890V3.1">
    <property type="protein sequence ID" value="Pp3c20_3890V3.1"/>
    <property type="gene ID" value="Pp3c20_3890"/>
</dbReference>
<evidence type="ECO:0000313" key="4">
    <source>
        <dbReference type="Proteomes" id="UP000006727"/>
    </source>
</evidence>
<dbReference type="SUPFAM" id="SSF51230">
    <property type="entry name" value="Single hybrid motif"/>
    <property type="match status" value="1"/>
</dbReference>
<dbReference type="FunCoup" id="A0A2K1ITX8">
    <property type="interactions" value="3116"/>
</dbReference>
<dbReference type="PaxDb" id="3218-PP1S187_53V6.1"/>
<dbReference type="RefSeq" id="XP_024357045.1">
    <property type="nucleotide sequence ID" value="XM_024501277.2"/>
</dbReference>
<dbReference type="KEGG" id="ppp:112272998"/>
<evidence type="ECO:0000256" key="1">
    <source>
        <dbReference type="SAM" id="MobiDB-lite"/>
    </source>
</evidence>
<dbReference type="Proteomes" id="UP000006727">
    <property type="component" value="Chromosome 20"/>
</dbReference>
<proteinExistence type="predicted"/>
<sequence>MKGEEPVAADDGVESNKQEVSGVGGDSAVGSEGVSLPLTVDVMEGKSGVESGWFPRANELPLRPPRAIESNFTHWVALDVGKEFHDQYIYRHGNGLCVIGLLPTHAAFKPTPAVTAVDFNVGKQNRADAKVSGKRKRNAILLHPDSVLCKVMVGEVFYLIRCCVRGVMLEVNERLIKEPTLLNTRADTEGHIGIMMPSSEDWSRACKTFLTMDQYKARRGIV</sequence>
<dbReference type="OMA" id="GKACEDH"/>
<dbReference type="InterPro" id="IPR039169">
    <property type="entry name" value="Abitram"/>
</dbReference>
<feature type="region of interest" description="Disordered" evidence="1">
    <location>
        <begin position="1"/>
        <end position="29"/>
    </location>
</feature>
<dbReference type="PANTHER" id="PTHR13651">
    <property type="entry name" value="PROTEIN ABITRAM"/>
    <property type="match status" value="1"/>
</dbReference>
<reference evidence="2 4" key="1">
    <citation type="journal article" date="2008" name="Science">
        <title>The Physcomitrella genome reveals evolutionary insights into the conquest of land by plants.</title>
        <authorList>
            <person name="Rensing S."/>
            <person name="Lang D."/>
            <person name="Zimmer A."/>
            <person name="Terry A."/>
            <person name="Salamov A."/>
            <person name="Shapiro H."/>
            <person name="Nishiyama T."/>
            <person name="Perroud P.-F."/>
            <person name="Lindquist E."/>
            <person name="Kamisugi Y."/>
            <person name="Tanahashi T."/>
            <person name="Sakakibara K."/>
            <person name="Fujita T."/>
            <person name="Oishi K."/>
            <person name="Shin-I T."/>
            <person name="Kuroki Y."/>
            <person name="Toyoda A."/>
            <person name="Suzuki Y."/>
            <person name="Hashimoto A."/>
            <person name="Yamaguchi K."/>
            <person name="Sugano A."/>
            <person name="Kohara Y."/>
            <person name="Fujiyama A."/>
            <person name="Anterola A."/>
            <person name="Aoki S."/>
            <person name="Ashton N."/>
            <person name="Barbazuk W.B."/>
            <person name="Barker E."/>
            <person name="Bennetzen J."/>
            <person name="Bezanilla M."/>
            <person name="Blankenship R."/>
            <person name="Cho S.H."/>
            <person name="Dutcher S."/>
            <person name="Estelle M."/>
            <person name="Fawcett J.A."/>
            <person name="Gundlach H."/>
            <person name="Hanada K."/>
            <person name="Heyl A."/>
            <person name="Hicks K.A."/>
            <person name="Hugh J."/>
            <person name="Lohr M."/>
            <person name="Mayer K."/>
            <person name="Melkozernov A."/>
            <person name="Murata T."/>
            <person name="Nelson D."/>
            <person name="Pils B."/>
            <person name="Prigge M."/>
            <person name="Reiss B."/>
            <person name="Renner T."/>
            <person name="Rombauts S."/>
            <person name="Rushton P."/>
            <person name="Sanderfoot A."/>
            <person name="Schween G."/>
            <person name="Shiu S.-H."/>
            <person name="Stueber K."/>
            <person name="Theodoulou F.L."/>
            <person name="Tu H."/>
            <person name="Van de Peer Y."/>
            <person name="Verrier P.J."/>
            <person name="Waters E."/>
            <person name="Wood A."/>
            <person name="Yang L."/>
            <person name="Cove D."/>
            <person name="Cuming A."/>
            <person name="Hasebe M."/>
            <person name="Lucas S."/>
            <person name="Mishler D.B."/>
            <person name="Reski R."/>
            <person name="Grigoriev I."/>
            <person name="Quatrano R.S."/>
            <person name="Boore J.L."/>
        </authorList>
    </citation>
    <scope>NUCLEOTIDE SEQUENCE [LARGE SCALE GENOMIC DNA]</scope>
    <source>
        <strain evidence="3 4">cv. Gransden 2004</strain>
    </source>
</reference>
<dbReference type="EnsemblPlants" id="Pp3c20_3890V3.2">
    <property type="protein sequence ID" value="Pp3c20_3890V3.2"/>
    <property type="gene ID" value="Pp3c20_3890"/>
</dbReference>
<name>A0A2K1ITX8_PHYPA</name>
<evidence type="ECO:0008006" key="5">
    <source>
        <dbReference type="Google" id="ProtNLM"/>
    </source>
</evidence>
<dbReference type="GO" id="GO:0005634">
    <property type="term" value="C:nucleus"/>
    <property type="evidence" value="ECO:0000318"/>
    <property type="project" value="GO_Central"/>
</dbReference>
<evidence type="ECO:0000313" key="2">
    <source>
        <dbReference type="EMBL" id="PNR32733.1"/>
    </source>
</evidence>